<organism evidence="4 5">
    <name type="scientific">Dissostichus mawsoni</name>
    <name type="common">Antarctic cod</name>
    <dbReference type="NCBI Taxonomy" id="36200"/>
    <lineage>
        <taxon>Eukaryota</taxon>
        <taxon>Metazoa</taxon>
        <taxon>Chordata</taxon>
        <taxon>Craniata</taxon>
        <taxon>Vertebrata</taxon>
        <taxon>Euteleostomi</taxon>
        <taxon>Actinopterygii</taxon>
        <taxon>Neopterygii</taxon>
        <taxon>Teleostei</taxon>
        <taxon>Neoteleostei</taxon>
        <taxon>Acanthomorphata</taxon>
        <taxon>Eupercaria</taxon>
        <taxon>Perciformes</taxon>
        <taxon>Notothenioidei</taxon>
        <taxon>Nototheniidae</taxon>
        <taxon>Dissostichus</taxon>
    </lineage>
</organism>
<keyword evidence="1" id="KW-0479">Metal-binding</keyword>
<dbReference type="InterPro" id="IPR013087">
    <property type="entry name" value="Znf_C2H2_type"/>
</dbReference>
<reference evidence="4 5" key="1">
    <citation type="submission" date="2020-03" db="EMBL/GenBank/DDBJ databases">
        <title>Dissostichus mawsoni Genome sequencing and assembly.</title>
        <authorList>
            <person name="Park H."/>
        </authorList>
    </citation>
    <scope>NUCLEOTIDE SEQUENCE [LARGE SCALE GENOMIC DNA]</scope>
    <source>
        <strain evidence="4">DM0001</strain>
        <tissue evidence="4">Muscle</tissue>
    </source>
</reference>
<dbReference type="AlphaFoldDB" id="A0A7J5ZA14"/>
<gene>
    <name evidence="4" type="ORF">F7725_011090</name>
</gene>
<feature type="region of interest" description="Disordered" evidence="2">
    <location>
        <begin position="148"/>
        <end position="216"/>
    </location>
</feature>
<evidence type="ECO:0000313" key="5">
    <source>
        <dbReference type="Proteomes" id="UP000518266"/>
    </source>
</evidence>
<feature type="compositionally biased region" description="Basic and acidic residues" evidence="2">
    <location>
        <begin position="177"/>
        <end position="191"/>
    </location>
</feature>
<evidence type="ECO:0000313" key="4">
    <source>
        <dbReference type="EMBL" id="KAF3857889.1"/>
    </source>
</evidence>
<accession>A0A7J5ZA14</accession>
<dbReference type="PROSITE" id="PS50157">
    <property type="entry name" value="ZINC_FINGER_C2H2_2"/>
    <property type="match status" value="1"/>
</dbReference>
<sequence>MVYSADKVRTATTLKVDEEAESEPGVSQRGLDGGKCGSLPGYFCTVIRIYVNLCASVHQGTLLPCKLHYSLFHLELVNAGYEGTRCAVLSPLDSQPDREKEVKLLQQEVEAVNGSADKAVEDSEKMFTELIRLMEKRSSDRRAEIQVEVRGKEAAGMETETEREEEELLARQKGRKRTQEAKRNQQKDVSGRRGQQIRNRHKKRSNKRRETAGGEEMKKCGYFESAQSTSSWGSEVFLDRNAVSGMLATSPSLRRLKRIICVKHTFASSVQDFVEVKKRKKRRLENDLYPCDLCYKVFKEVSSLLRHSNMNTQFLESKNQLEGHNSSAFKVPIKDLQDQTSQAPTTSV</sequence>
<evidence type="ECO:0000256" key="2">
    <source>
        <dbReference type="SAM" id="MobiDB-lite"/>
    </source>
</evidence>
<name>A0A7J5ZA14_DISMA</name>
<dbReference type="GO" id="GO:0008270">
    <property type="term" value="F:zinc ion binding"/>
    <property type="evidence" value="ECO:0007669"/>
    <property type="project" value="UniProtKB-KW"/>
</dbReference>
<keyword evidence="5" id="KW-1185">Reference proteome</keyword>
<dbReference type="EMBL" id="JAAKFY010000004">
    <property type="protein sequence ID" value="KAF3857889.1"/>
    <property type="molecule type" value="Genomic_DNA"/>
</dbReference>
<feature type="domain" description="C2H2-type" evidence="3">
    <location>
        <begin position="289"/>
        <end position="312"/>
    </location>
</feature>
<keyword evidence="1" id="KW-0862">Zinc</keyword>
<proteinExistence type="predicted"/>
<comment type="caution">
    <text evidence="4">The sequence shown here is derived from an EMBL/GenBank/DDBJ whole genome shotgun (WGS) entry which is preliminary data.</text>
</comment>
<feature type="compositionally biased region" description="Basic residues" evidence="2">
    <location>
        <begin position="198"/>
        <end position="207"/>
    </location>
</feature>
<evidence type="ECO:0000259" key="3">
    <source>
        <dbReference type="PROSITE" id="PS50157"/>
    </source>
</evidence>
<keyword evidence="1" id="KW-0863">Zinc-finger</keyword>
<evidence type="ECO:0000256" key="1">
    <source>
        <dbReference type="PROSITE-ProRule" id="PRU00042"/>
    </source>
</evidence>
<protein>
    <recommendedName>
        <fullName evidence="3">C2H2-type domain-containing protein</fullName>
    </recommendedName>
</protein>
<dbReference type="Proteomes" id="UP000518266">
    <property type="component" value="Unassembled WGS sequence"/>
</dbReference>